<evidence type="ECO:0000313" key="2">
    <source>
        <dbReference type="Proteomes" id="UP000800035"/>
    </source>
</evidence>
<protein>
    <submittedName>
        <fullName evidence="1">Uncharacterized protein</fullName>
    </submittedName>
</protein>
<evidence type="ECO:0000313" key="1">
    <source>
        <dbReference type="EMBL" id="KAF1961752.1"/>
    </source>
</evidence>
<organism evidence="1 2">
    <name type="scientific">Byssothecium circinans</name>
    <dbReference type="NCBI Taxonomy" id="147558"/>
    <lineage>
        <taxon>Eukaryota</taxon>
        <taxon>Fungi</taxon>
        <taxon>Dikarya</taxon>
        <taxon>Ascomycota</taxon>
        <taxon>Pezizomycotina</taxon>
        <taxon>Dothideomycetes</taxon>
        <taxon>Pleosporomycetidae</taxon>
        <taxon>Pleosporales</taxon>
        <taxon>Massarineae</taxon>
        <taxon>Massarinaceae</taxon>
        <taxon>Byssothecium</taxon>
    </lineage>
</organism>
<keyword evidence="2" id="KW-1185">Reference proteome</keyword>
<reference evidence="1" key="1">
    <citation type="journal article" date="2020" name="Stud. Mycol.">
        <title>101 Dothideomycetes genomes: a test case for predicting lifestyles and emergence of pathogens.</title>
        <authorList>
            <person name="Haridas S."/>
            <person name="Albert R."/>
            <person name="Binder M."/>
            <person name="Bloem J."/>
            <person name="Labutti K."/>
            <person name="Salamov A."/>
            <person name="Andreopoulos B."/>
            <person name="Baker S."/>
            <person name="Barry K."/>
            <person name="Bills G."/>
            <person name="Bluhm B."/>
            <person name="Cannon C."/>
            <person name="Castanera R."/>
            <person name="Culley D."/>
            <person name="Daum C."/>
            <person name="Ezra D."/>
            <person name="Gonzalez J."/>
            <person name="Henrissat B."/>
            <person name="Kuo A."/>
            <person name="Liang C."/>
            <person name="Lipzen A."/>
            <person name="Lutzoni F."/>
            <person name="Magnuson J."/>
            <person name="Mondo S."/>
            <person name="Nolan M."/>
            <person name="Ohm R."/>
            <person name="Pangilinan J."/>
            <person name="Park H.-J."/>
            <person name="Ramirez L."/>
            <person name="Alfaro M."/>
            <person name="Sun H."/>
            <person name="Tritt A."/>
            <person name="Yoshinaga Y."/>
            <person name="Zwiers L.-H."/>
            <person name="Turgeon B."/>
            <person name="Goodwin S."/>
            <person name="Spatafora J."/>
            <person name="Crous P."/>
            <person name="Grigoriev I."/>
        </authorList>
    </citation>
    <scope>NUCLEOTIDE SEQUENCE</scope>
    <source>
        <strain evidence="1">CBS 675.92</strain>
    </source>
</reference>
<name>A0A6A5UDE5_9PLEO</name>
<dbReference type="AlphaFoldDB" id="A0A6A5UDE5"/>
<gene>
    <name evidence="1" type="ORF">CC80DRAFT_500119</name>
</gene>
<dbReference type="EMBL" id="ML976980">
    <property type="protein sequence ID" value="KAF1961752.1"/>
    <property type="molecule type" value="Genomic_DNA"/>
</dbReference>
<sequence>MSTPAHILQANTEIYKKLVRINQLHYDLIQDMRPDEWHHVQDLYHDMGEVNLRCAIDDEGVSPAEEYEVVAERPVKSTSRSYPIYSAAPLLEDVTSTPYAESSSPLEALVVDDLEIHHAIKACTADELKSQGMRKCSSVQALQNLLEEFT</sequence>
<dbReference type="Proteomes" id="UP000800035">
    <property type="component" value="Unassembled WGS sequence"/>
</dbReference>
<proteinExistence type="predicted"/>
<accession>A0A6A5UDE5</accession>